<proteinExistence type="predicted"/>
<reference evidence="2 3" key="1">
    <citation type="submission" date="2019-12" db="EMBL/GenBank/DDBJ databases">
        <authorList>
            <person name="Scholz U."/>
            <person name="Mascher M."/>
            <person name="Fiebig A."/>
        </authorList>
    </citation>
    <scope>NUCLEOTIDE SEQUENCE</scope>
</reference>
<organism evidence="2">
    <name type="scientific">Spirodela intermedia</name>
    <name type="common">Intermediate duckweed</name>
    <dbReference type="NCBI Taxonomy" id="51605"/>
    <lineage>
        <taxon>Eukaryota</taxon>
        <taxon>Viridiplantae</taxon>
        <taxon>Streptophyta</taxon>
        <taxon>Embryophyta</taxon>
        <taxon>Tracheophyta</taxon>
        <taxon>Spermatophyta</taxon>
        <taxon>Magnoliopsida</taxon>
        <taxon>Liliopsida</taxon>
        <taxon>Araceae</taxon>
        <taxon>Lemnoideae</taxon>
        <taxon>Spirodela</taxon>
    </lineage>
</organism>
<evidence type="ECO:0000313" key="2">
    <source>
        <dbReference type="EMBL" id="CAA2627049.1"/>
    </source>
</evidence>
<name>A0A7I8J8B7_SPIIN</name>
<accession>A0A7I8J8B7</accession>
<feature type="compositionally biased region" description="Acidic residues" evidence="1">
    <location>
        <begin position="36"/>
        <end position="49"/>
    </location>
</feature>
<sequence length="49" mass="5586">MVPTAKAKIFWCDDHVGDEKRSHYRTPARSSRREGDDDDDDDYDCAPAA</sequence>
<keyword evidence="3" id="KW-1185">Reference proteome</keyword>
<gene>
    <name evidence="2" type="ORF">SI7747_09012728</name>
</gene>
<dbReference type="EMBL" id="LR743596">
    <property type="protein sequence ID" value="CAA2627049.1"/>
    <property type="molecule type" value="Genomic_DNA"/>
</dbReference>
<evidence type="ECO:0000313" key="3">
    <source>
        <dbReference type="Proteomes" id="UP001189122"/>
    </source>
</evidence>
<dbReference type="Proteomes" id="UP001189122">
    <property type="component" value="Unassembled WGS sequence"/>
</dbReference>
<dbReference type="EMBL" id="CACRZD030000009">
    <property type="protein sequence ID" value="CAA6666339.1"/>
    <property type="molecule type" value="Genomic_DNA"/>
</dbReference>
<feature type="region of interest" description="Disordered" evidence="1">
    <location>
        <begin position="20"/>
        <end position="49"/>
    </location>
</feature>
<protein>
    <submittedName>
        <fullName evidence="2">Uncharacterized protein</fullName>
    </submittedName>
</protein>
<evidence type="ECO:0000256" key="1">
    <source>
        <dbReference type="SAM" id="MobiDB-lite"/>
    </source>
</evidence>
<dbReference type="AlphaFoldDB" id="A0A7I8J8B7"/>